<gene>
    <name evidence="1" type="ORF">DVH24_021572</name>
</gene>
<dbReference type="Proteomes" id="UP000290289">
    <property type="component" value="Chromosome 5"/>
</dbReference>
<accession>A0A498JWL5</accession>
<keyword evidence="2" id="KW-1185">Reference proteome</keyword>
<protein>
    <submittedName>
        <fullName evidence="1">Uncharacterized protein</fullName>
    </submittedName>
</protein>
<proteinExistence type="predicted"/>
<dbReference type="EMBL" id="RDQH01000331">
    <property type="protein sequence ID" value="RXH99770.1"/>
    <property type="molecule type" value="Genomic_DNA"/>
</dbReference>
<evidence type="ECO:0000313" key="1">
    <source>
        <dbReference type="EMBL" id="RXH99770.1"/>
    </source>
</evidence>
<organism evidence="1 2">
    <name type="scientific">Malus domestica</name>
    <name type="common">Apple</name>
    <name type="synonym">Pyrus malus</name>
    <dbReference type="NCBI Taxonomy" id="3750"/>
    <lineage>
        <taxon>Eukaryota</taxon>
        <taxon>Viridiplantae</taxon>
        <taxon>Streptophyta</taxon>
        <taxon>Embryophyta</taxon>
        <taxon>Tracheophyta</taxon>
        <taxon>Spermatophyta</taxon>
        <taxon>Magnoliopsida</taxon>
        <taxon>eudicotyledons</taxon>
        <taxon>Gunneridae</taxon>
        <taxon>Pentapetalae</taxon>
        <taxon>rosids</taxon>
        <taxon>fabids</taxon>
        <taxon>Rosales</taxon>
        <taxon>Rosaceae</taxon>
        <taxon>Amygdaloideae</taxon>
        <taxon>Maleae</taxon>
        <taxon>Malus</taxon>
    </lineage>
</organism>
<evidence type="ECO:0000313" key="2">
    <source>
        <dbReference type="Proteomes" id="UP000290289"/>
    </source>
</evidence>
<comment type="caution">
    <text evidence="1">The sequence shown here is derived from an EMBL/GenBank/DDBJ whole genome shotgun (WGS) entry which is preliminary data.</text>
</comment>
<name>A0A498JWL5_MALDO</name>
<sequence length="86" mass="9841">MEGANLVRYQLLEFGACHITRHQADPSVNGWCCFCWAAGTVEEAQLWCSNGRIRLGYEGLRRVVATGGWREVRFLFPKRKGNVEHM</sequence>
<reference evidence="1 2" key="1">
    <citation type="submission" date="2018-10" db="EMBL/GenBank/DDBJ databases">
        <title>A high-quality apple genome assembly.</title>
        <authorList>
            <person name="Hu J."/>
        </authorList>
    </citation>
    <scope>NUCLEOTIDE SEQUENCE [LARGE SCALE GENOMIC DNA]</scope>
    <source>
        <strain evidence="2">cv. HFTH1</strain>
        <tissue evidence="1">Young leaf</tissue>
    </source>
</reference>
<dbReference type="AlphaFoldDB" id="A0A498JWL5"/>